<protein>
    <submittedName>
        <fullName evidence="1">Uncharacterized protein</fullName>
    </submittedName>
</protein>
<accession>A0ABM7TN29</accession>
<evidence type="ECO:0000313" key="2">
    <source>
        <dbReference type="Proteomes" id="UP000824633"/>
    </source>
</evidence>
<evidence type="ECO:0000313" key="1">
    <source>
        <dbReference type="EMBL" id="BCZ49449.1"/>
    </source>
</evidence>
<dbReference type="EMBL" id="AP024849">
    <property type="protein sequence ID" value="BCZ49449.1"/>
    <property type="molecule type" value="Genomic_DNA"/>
</dbReference>
<keyword evidence="2" id="KW-1185">Reference proteome</keyword>
<dbReference type="RefSeq" id="WP_224035631.1">
    <property type="nucleotide sequence ID" value="NZ_AP024849.1"/>
</dbReference>
<sequence>MKDNSLIYDNSLISQRDFINTILNPTPTEQLPIFEIKETPEFYCIYIDSFYGNKHILEICYKNNFLILKIKFKNTLKNSAHERIFYLLDIDLNNILLHDYKHNIKLIVPKVI</sequence>
<proteinExistence type="predicted"/>
<organism evidence="1 2">
    <name type="scientific">Clostridium gelidum</name>
    <dbReference type="NCBI Taxonomy" id="704125"/>
    <lineage>
        <taxon>Bacteria</taxon>
        <taxon>Bacillati</taxon>
        <taxon>Bacillota</taxon>
        <taxon>Clostridia</taxon>
        <taxon>Eubacteriales</taxon>
        <taxon>Clostridiaceae</taxon>
        <taxon>Clostridium</taxon>
    </lineage>
</organism>
<gene>
    <name evidence="1" type="ORF">psyc5s11_55160</name>
</gene>
<reference evidence="2" key="1">
    <citation type="submission" date="2021-07" db="EMBL/GenBank/DDBJ databases">
        <title>Complete genome sequencing of a Clostridium isolate.</title>
        <authorList>
            <person name="Ueki A."/>
            <person name="Tonouchi A."/>
        </authorList>
    </citation>
    <scope>NUCLEOTIDE SEQUENCE [LARGE SCALE GENOMIC DNA]</scope>
    <source>
        <strain evidence="2">C5S11</strain>
    </source>
</reference>
<dbReference type="Proteomes" id="UP000824633">
    <property type="component" value="Chromosome"/>
</dbReference>
<name>A0ABM7TN29_9CLOT</name>